<dbReference type="InterPro" id="IPR018247">
    <property type="entry name" value="EF_Hand_1_Ca_BS"/>
</dbReference>
<dbReference type="InterPro" id="IPR002048">
    <property type="entry name" value="EF_hand_dom"/>
</dbReference>
<dbReference type="InterPro" id="IPR011992">
    <property type="entry name" value="EF-hand-dom_pair"/>
</dbReference>
<dbReference type="Proteomes" id="UP001217089">
    <property type="component" value="Unassembled WGS sequence"/>
</dbReference>
<accession>A0ABQ9E5N8</accession>
<evidence type="ECO:0000313" key="5">
    <source>
        <dbReference type="Proteomes" id="UP001217089"/>
    </source>
</evidence>
<gene>
    <name evidence="4" type="ORF">KUTeg_022247</name>
</gene>
<evidence type="ECO:0000256" key="1">
    <source>
        <dbReference type="ARBA" id="ARBA00022837"/>
    </source>
</evidence>
<dbReference type="Pfam" id="PF13833">
    <property type="entry name" value="EF-hand_8"/>
    <property type="match status" value="1"/>
</dbReference>
<evidence type="ECO:0000256" key="2">
    <source>
        <dbReference type="SAM" id="SignalP"/>
    </source>
</evidence>
<keyword evidence="5" id="KW-1185">Reference proteome</keyword>
<dbReference type="PROSITE" id="PS00018">
    <property type="entry name" value="EF_HAND_1"/>
    <property type="match status" value="3"/>
</dbReference>
<feature type="chain" id="PRO_5047364197" description="EF-hand domain-containing protein" evidence="2">
    <location>
        <begin position="17"/>
        <end position="206"/>
    </location>
</feature>
<dbReference type="Pfam" id="PF13202">
    <property type="entry name" value="EF-hand_5"/>
    <property type="match status" value="2"/>
</dbReference>
<feature type="domain" description="EF-hand" evidence="3">
    <location>
        <begin position="171"/>
        <end position="206"/>
    </location>
</feature>
<evidence type="ECO:0000313" key="4">
    <source>
        <dbReference type="EMBL" id="KAJ8300728.1"/>
    </source>
</evidence>
<feature type="domain" description="EF-hand" evidence="3">
    <location>
        <begin position="98"/>
        <end position="133"/>
    </location>
</feature>
<name>A0ABQ9E5N8_TEGGR</name>
<feature type="signal peptide" evidence="2">
    <location>
        <begin position="1"/>
        <end position="16"/>
    </location>
</feature>
<protein>
    <recommendedName>
        <fullName evidence="3">EF-hand domain-containing protein</fullName>
    </recommendedName>
</protein>
<evidence type="ECO:0000259" key="3">
    <source>
        <dbReference type="PROSITE" id="PS50222"/>
    </source>
</evidence>
<dbReference type="EMBL" id="JARBDR010000919">
    <property type="protein sequence ID" value="KAJ8300728.1"/>
    <property type="molecule type" value="Genomic_DNA"/>
</dbReference>
<reference evidence="4 5" key="1">
    <citation type="submission" date="2022-12" db="EMBL/GenBank/DDBJ databases">
        <title>Chromosome-level genome of Tegillarca granosa.</title>
        <authorList>
            <person name="Kim J."/>
        </authorList>
    </citation>
    <scope>NUCLEOTIDE SEQUENCE [LARGE SCALE GENOMIC DNA]</scope>
    <source>
        <strain evidence="4">Teg-2019</strain>
        <tissue evidence="4">Adductor muscle</tissue>
    </source>
</reference>
<proteinExistence type="predicted"/>
<sequence length="206" mass="23019">MVAILISCFLLSHVQGQGTEVLDLYGIINVLYLKADKNHDGMITQSELEDVYHGFDTDKNGKVSQTEFVTLWRAITGETEEQANAFFYLADINDDNIVDQHDLAPLYQVFDLDGDGQVTANEFAKKWAGIITETPLAVLFERSDSNKDNSLRDGSVNKSEMEQGWTSDKLGLVASSDTLFTHMDVNHDGRISTSDLDHLFTNYDSN</sequence>
<keyword evidence="1" id="KW-0106">Calcium</keyword>
<dbReference type="SMART" id="SM00054">
    <property type="entry name" value="EFh"/>
    <property type="match status" value="3"/>
</dbReference>
<dbReference type="Gene3D" id="1.10.238.10">
    <property type="entry name" value="EF-hand"/>
    <property type="match status" value="2"/>
</dbReference>
<dbReference type="CDD" id="cd00051">
    <property type="entry name" value="EFh"/>
    <property type="match status" value="1"/>
</dbReference>
<feature type="non-terminal residue" evidence="4">
    <location>
        <position position="206"/>
    </location>
</feature>
<feature type="domain" description="EF-hand" evidence="3">
    <location>
        <begin position="43"/>
        <end position="78"/>
    </location>
</feature>
<comment type="caution">
    <text evidence="4">The sequence shown here is derived from an EMBL/GenBank/DDBJ whole genome shotgun (WGS) entry which is preliminary data.</text>
</comment>
<keyword evidence="2" id="KW-0732">Signal</keyword>
<organism evidence="4 5">
    <name type="scientific">Tegillarca granosa</name>
    <name type="common">Malaysian cockle</name>
    <name type="synonym">Anadara granosa</name>
    <dbReference type="NCBI Taxonomy" id="220873"/>
    <lineage>
        <taxon>Eukaryota</taxon>
        <taxon>Metazoa</taxon>
        <taxon>Spiralia</taxon>
        <taxon>Lophotrochozoa</taxon>
        <taxon>Mollusca</taxon>
        <taxon>Bivalvia</taxon>
        <taxon>Autobranchia</taxon>
        <taxon>Pteriomorphia</taxon>
        <taxon>Arcoida</taxon>
        <taxon>Arcoidea</taxon>
        <taxon>Arcidae</taxon>
        <taxon>Tegillarca</taxon>
    </lineage>
</organism>
<dbReference type="SUPFAM" id="SSF47473">
    <property type="entry name" value="EF-hand"/>
    <property type="match status" value="2"/>
</dbReference>
<dbReference type="PROSITE" id="PS50222">
    <property type="entry name" value="EF_HAND_2"/>
    <property type="match status" value="3"/>
</dbReference>